<dbReference type="PRINTS" id="PR00081">
    <property type="entry name" value="GDHRDH"/>
</dbReference>
<dbReference type="GO" id="GO:0016616">
    <property type="term" value="F:oxidoreductase activity, acting on the CH-OH group of donors, NAD or NADP as acceptor"/>
    <property type="evidence" value="ECO:0007669"/>
    <property type="project" value="UniProtKB-ARBA"/>
</dbReference>
<dbReference type="Proteomes" id="UP000448867">
    <property type="component" value="Unassembled WGS sequence"/>
</dbReference>
<keyword evidence="5" id="KW-1185">Reference proteome</keyword>
<dbReference type="PANTHER" id="PTHR44196">
    <property type="entry name" value="DEHYDROGENASE/REDUCTASE SDR FAMILY MEMBER 7B"/>
    <property type="match status" value="1"/>
</dbReference>
<evidence type="ECO:0000313" key="4">
    <source>
        <dbReference type="EMBL" id="MRX74279.1"/>
    </source>
</evidence>
<evidence type="ECO:0000256" key="2">
    <source>
        <dbReference type="ARBA" id="ARBA00023002"/>
    </source>
</evidence>
<dbReference type="SUPFAM" id="SSF51735">
    <property type="entry name" value="NAD(P)-binding Rossmann-fold domains"/>
    <property type="match status" value="1"/>
</dbReference>
<dbReference type="InterPro" id="IPR002347">
    <property type="entry name" value="SDR_fam"/>
</dbReference>
<proteinExistence type="inferred from homology"/>
<organism evidence="4 5">
    <name type="scientific">Metabacillus lacus</name>
    <dbReference type="NCBI Taxonomy" id="1983721"/>
    <lineage>
        <taxon>Bacteria</taxon>
        <taxon>Bacillati</taxon>
        <taxon>Bacillota</taxon>
        <taxon>Bacilli</taxon>
        <taxon>Bacillales</taxon>
        <taxon>Bacillaceae</taxon>
        <taxon>Metabacillus</taxon>
    </lineage>
</organism>
<keyword evidence="2" id="KW-0560">Oxidoreductase</keyword>
<dbReference type="InterPro" id="IPR020904">
    <property type="entry name" value="Sc_DH/Rdtase_CS"/>
</dbReference>
<dbReference type="PROSITE" id="PS00061">
    <property type="entry name" value="ADH_SHORT"/>
    <property type="match status" value="1"/>
</dbReference>
<gene>
    <name evidence="4" type="ORF">GJU40_19355</name>
</gene>
<dbReference type="EMBL" id="WKKI01000074">
    <property type="protein sequence ID" value="MRX74279.1"/>
    <property type="molecule type" value="Genomic_DNA"/>
</dbReference>
<evidence type="ECO:0000256" key="1">
    <source>
        <dbReference type="ARBA" id="ARBA00006484"/>
    </source>
</evidence>
<dbReference type="Pfam" id="PF00106">
    <property type="entry name" value="adh_short"/>
    <property type="match status" value="1"/>
</dbReference>
<dbReference type="Gene3D" id="3.40.50.720">
    <property type="entry name" value="NAD(P)-binding Rossmann-like Domain"/>
    <property type="match status" value="1"/>
</dbReference>
<comment type="similarity">
    <text evidence="1 3">Belongs to the short-chain dehydrogenases/reductases (SDR) family.</text>
</comment>
<dbReference type="GO" id="GO:0016020">
    <property type="term" value="C:membrane"/>
    <property type="evidence" value="ECO:0007669"/>
    <property type="project" value="TreeGrafter"/>
</dbReference>
<dbReference type="PRINTS" id="PR00080">
    <property type="entry name" value="SDRFAMILY"/>
</dbReference>
<dbReference type="FunFam" id="3.40.50.720:FF:000047">
    <property type="entry name" value="NADP-dependent L-serine/L-allo-threonine dehydrogenase"/>
    <property type="match status" value="1"/>
</dbReference>
<evidence type="ECO:0000256" key="3">
    <source>
        <dbReference type="RuleBase" id="RU000363"/>
    </source>
</evidence>
<dbReference type="AlphaFoldDB" id="A0A7X2J2W0"/>
<dbReference type="InterPro" id="IPR036291">
    <property type="entry name" value="NAD(P)-bd_dom_sf"/>
</dbReference>
<comment type="caution">
    <text evidence="4">The sequence shown here is derived from an EMBL/GenBank/DDBJ whole genome shotgun (WGS) entry which is preliminary data.</text>
</comment>
<dbReference type="PANTHER" id="PTHR44196:SF1">
    <property type="entry name" value="DEHYDROGENASE_REDUCTASE SDR FAMILY MEMBER 7B"/>
    <property type="match status" value="1"/>
</dbReference>
<reference evidence="4 5" key="1">
    <citation type="submission" date="2019-11" db="EMBL/GenBank/DDBJ databases">
        <title>Bacillus lacus genome.</title>
        <authorList>
            <person name="Allen C.J."/>
            <person name="Newman J.D."/>
        </authorList>
    </citation>
    <scope>NUCLEOTIDE SEQUENCE [LARGE SCALE GENOMIC DNA]</scope>
    <source>
        <strain evidence="4 5">KCTC 33946</strain>
    </source>
</reference>
<dbReference type="PIRSF" id="PIRSF000126">
    <property type="entry name" value="11-beta-HSD1"/>
    <property type="match status" value="1"/>
</dbReference>
<evidence type="ECO:0000313" key="5">
    <source>
        <dbReference type="Proteomes" id="UP000448867"/>
    </source>
</evidence>
<name>A0A7X2J2W0_9BACI</name>
<accession>A0A7X2J2W0</accession>
<protein>
    <submittedName>
        <fullName evidence="4">SDR family NAD(P)-dependent oxidoreductase</fullName>
    </submittedName>
</protein>
<dbReference type="RefSeq" id="WP_343031644.1">
    <property type="nucleotide sequence ID" value="NZ_WKKI01000074.1"/>
</dbReference>
<sequence>MSRHIQGKKILITGASSGIGKSIAELAAQKGADLYLLARREEALQELSASLQAKYGIHCSWYTADVSDTSVLQGVLDRILADSGGIDILVNNAGFGVFRSFEEATLEEMENMFAVNVFGLVACTKGMLPSMQKKGSGHIINIASQAGKIATPKSSLYAATKHAVLGFTNSLRMEVKDAGIYVTAVNPGPIKTEFFDHADKSGQYVKNIERYMLLPQEVAQKVVNAMLTPKREINLPGWMSAGSVAYQLFPGLFERLAGRAFSKK</sequence>